<dbReference type="EMBL" id="VCGU01000008">
    <property type="protein sequence ID" value="TRY72141.1"/>
    <property type="molecule type" value="Genomic_DNA"/>
</dbReference>
<feature type="compositionally biased region" description="Gly residues" evidence="4">
    <location>
        <begin position="433"/>
        <end position="447"/>
    </location>
</feature>
<feature type="compositionally biased region" description="Pro residues" evidence="4">
    <location>
        <begin position="635"/>
        <end position="652"/>
    </location>
</feature>
<dbReference type="PROSITE" id="PS50158">
    <property type="entry name" value="ZF_CCHC"/>
    <property type="match status" value="1"/>
</dbReference>
<feature type="compositionally biased region" description="Pro residues" evidence="4">
    <location>
        <begin position="604"/>
        <end position="617"/>
    </location>
</feature>
<keyword evidence="3" id="KW-0507">mRNA processing</keyword>
<accession>A0A553P379</accession>
<feature type="domain" description="CCHC-type" evidence="5">
    <location>
        <begin position="403"/>
        <end position="418"/>
    </location>
</feature>
<dbReference type="GO" id="GO:0005681">
    <property type="term" value="C:spliceosomal complex"/>
    <property type="evidence" value="ECO:0007669"/>
    <property type="project" value="UniProtKB-KW"/>
</dbReference>
<dbReference type="Gene3D" id="4.10.60.10">
    <property type="entry name" value="Zinc finger, CCHC-type"/>
    <property type="match status" value="1"/>
</dbReference>
<feature type="compositionally biased region" description="Pro residues" evidence="4">
    <location>
        <begin position="510"/>
        <end position="519"/>
    </location>
</feature>
<organism evidence="6 7">
    <name type="scientific">Tigriopus californicus</name>
    <name type="common">Marine copepod</name>
    <dbReference type="NCBI Taxonomy" id="6832"/>
    <lineage>
        <taxon>Eukaryota</taxon>
        <taxon>Metazoa</taxon>
        <taxon>Ecdysozoa</taxon>
        <taxon>Arthropoda</taxon>
        <taxon>Crustacea</taxon>
        <taxon>Multicrustacea</taxon>
        <taxon>Hexanauplia</taxon>
        <taxon>Copepoda</taxon>
        <taxon>Harpacticoida</taxon>
        <taxon>Harpacticidae</taxon>
        <taxon>Tigriopus</taxon>
    </lineage>
</organism>
<comment type="similarity">
    <text evidence="3">Belongs to the BBP/SF1 family.</text>
</comment>
<comment type="function">
    <text evidence="3">Necessary for the splicing of pre-mRNA. Has a role in the recognition of the branch site (5'-UACUAAC-3'), the pyrimidine tract and the 3'-splice site at the 3'-end of introns.</text>
</comment>
<dbReference type="GO" id="GO:0048024">
    <property type="term" value="P:regulation of mRNA splicing, via spliceosome"/>
    <property type="evidence" value="ECO:0007669"/>
    <property type="project" value="TreeGrafter"/>
</dbReference>
<feature type="region of interest" description="Disordered" evidence="4">
    <location>
        <begin position="207"/>
        <end position="235"/>
    </location>
</feature>
<feature type="compositionally biased region" description="Pro residues" evidence="4">
    <location>
        <begin position="668"/>
        <end position="680"/>
    </location>
</feature>
<dbReference type="InterPro" id="IPR036612">
    <property type="entry name" value="KH_dom_type_1_sf"/>
</dbReference>
<evidence type="ECO:0000313" key="6">
    <source>
        <dbReference type="EMBL" id="TRY72141.1"/>
    </source>
</evidence>
<dbReference type="PANTHER" id="PTHR11208">
    <property type="entry name" value="RNA-BINDING PROTEIN RELATED"/>
    <property type="match status" value="1"/>
</dbReference>
<dbReference type="GO" id="GO:0045131">
    <property type="term" value="F:pre-mRNA branch point binding"/>
    <property type="evidence" value="ECO:0007669"/>
    <property type="project" value="UniProtKB-UniRule"/>
</dbReference>
<evidence type="ECO:0000259" key="5">
    <source>
        <dbReference type="PROSITE" id="PS50158"/>
    </source>
</evidence>
<dbReference type="SUPFAM" id="SSF57756">
    <property type="entry name" value="Retrovirus zinc finger-like domains"/>
    <property type="match status" value="1"/>
</dbReference>
<proteinExistence type="inferred from homology"/>
<dbReference type="Gene3D" id="6.10.140.1790">
    <property type="match status" value="1"/>
</dbReference>
<dbReference type="GO" id="GO:0008270">
    <property type="term" value="F:zinc ion binding"/>
    <property type="evidence" value="ECO:0007669"/>
    <property type="project" value="UniProtKB-UniRule"/>
</dbReference>
<dbReference type="InterPro" id="IPR001878">
    <property type="entry name" value="Znf_CCHC"/>
</dbReference>
<gene>
    <name evidence="6" type="ORF">TCAL_10603</name>
</gene>
<keyword evidence="3" id="KW-0747">Spliceosome</keyword>
<comment type="caution">
    <text evidence="6">The sequence shown here is derived from an EMBL/GenBank/DDBJ whole genome shotgun (WGS) entry which is preliminary data.</text>
</comment>
<comment type="subcellular location">
    <subcellularLocation>
        <location evidence="3">Nucleus</location>
    </subcellularLocation>
</comment>
<feature type="compositionally biased region" description="Basic and acidic residues" evidence="4">
    <location>
        <begin position="298"/>
        <end position="309"/>
    </location>
</feature>
<sequence length="704" mass="72719">MSGGRYHSSGANNTPLGAIRPAFPPSVPTGGSSLLKPNYLSGGGLAPGPPLGGGGVGASDASDDVKKKLALETILKFNAEQAKKRAALGESVEPPPPPVVGGMPGMPGAGPLAAGSFGAPFQVPYMNAPVDDGSSLGGGGLKREHDSEEAAARAERRKKRKSRWGGGEDEKTFIPGMPTMMPQGLSKEQEEAYLLQLKIEDTSRRLRSGDFGIPINPEDRSPSPEPIYSSDGKRMNTREYRKRRELEELRHNSITRMVDINPEYKPPPDYKPPMVKVSDKVMIPQDEHPDINFVGKGSVKEGKVGRKDGQPLPGEDEPLHAYVTANNPEAVKKAVDKIKEIIKQGVEVPEGHNDLRRTQLRELALLNGTLREGDGPRCTNCGASDHKSWQCQDKPNYTNNIICSMCGGAGHIARDCQQRRHGGEEYDEMGEGSESGGGGGGGGVGGEGKTKMDDEYMSLMAELGEGPPPPAPAPDRPSSKPWQRGSGNVFTPRHQAPRAIMGPRGGGGGGPPPPPPGEYGPPSHSSGWSSGGGGGKPPNLMQQSVPPPWHQGGSGGGGSWNQPPPPGAGPPPPPPPGTSGPRITAPPPSGGWGSQSTGAGGYGMPPPYMGGPPPPPGSSSSGGSGYSMASQWGSAPPPPPGSSAPPPRPPPGAAAYWQNAGWSQGAMLPPPGAPPPPPPGANGSPNGLNISRLIAAPPPPPPSS</sequence>
<feature type="region of interest" description="Disordered" evidence="4">
    <location>
        <begin position="132"/>
        <end position="178"/>
    </location>
</feature>
<keyword evidence="7" id="KW-1185">Reference proteome</keyword>
<dbReference type="SUPFAM" id="SSF54791">
    <property type="entry name" value="Eukaryotic type KH-domain (KH-domain type I)"/>
    <property type="match status" value="1"/>
</dbReference>
<dbReference type="GO" id="GO:0003729">
    <property type="term" value="F:mRNA binding"/>
    <property type="evidence" value="ECO:0007669"/>
    <property type="project" value="TreeGrafter"/>
</dbReference>
<dbReference type="STRING" id="6832.A0A553P379"/>
<dbReference type="Gene3D" id="3.30.1370.10">
    <property type="entry name" value="K Homology domain, type 1"/>
    <property type="match status" value="1"/>
</dbReference>
<keyword evidence="3" id="KW-0539">Nucleus</keyword>
<keyword evidence="1 3" id="KW-0479">Metal-binding</keyword>
<dbReference type="InterPro" id="IPR045071">
    <property type="entry name" value="BBP-like"/>
</dbReference>
<keyword evidence="3" id="KW-0862">Zinc</keyword>
<name>A0A553P379_TIGCA</name>
<keyword evidence="2 3" id="KW-0863">Zinc-finger</keyword>
<feature type="compositionally biased region" description="Gly residues" evidence="4">
    <location>
        <begin position="590"/>
        <end position="603"/>
    </location>
</feature>
<dbReference type="PANTHER" id="PTHR11208:SF45">
    <property type="entry name" value="SPLICING FACTOR 1"/>
    <property type="match status" value="1"/>
</dbReference>
<feature type="compositionally biased region" description="Pro residues" evidence="4">
    <location>
        <begin position="562"/>
        <end position="589"/>
    </location>
</feature>
<dbReference type="Pfam" id="PF00098">
    <property type="entry name" value="zf-CCHC"/>
    <property type="match status" value="1"/>
</dbReference>
<reference evidence="6 7" key="1">
    <citation type="journal article" date="2018" name="Nat. Ecol. Evol.">
        <title>Genomic signatures of mitonuclear coevolution across populations of Tigriopus californicus.</title>
        <authorList>
            <person name="Barreto F.S."/>
            <person name="Watson E.T."/>
            <person name="Lima T.G."/>
            <person name="Willett C.S."/>
            <person name="Edmands S."/>
            <person name="Li W."/>
            <person name="Burton R.S."/>
        </authorList>
    </citation>
    <scope>NUCLEOTIDE SEQUENCE [LARGE SCALE GENOMIC DNA]</scope>
    <source>
        <strain evidence="6 7">San Diego</strain>
    </source>
</reference>
<dbReference type="InterPro" id="IPR032570">
    <property type="entry name" value="SF1-HH"/>
</dbReference>
<dbReference type="InterPro" id="IPR047086">
    <property type="entry name" value="SF1-HH_sf"/>
</dbReference>
<evidence type="ECO:0000256" key="4">
    <source>
        <dbReference type="SAM" id="MobiDB-lite"/>
    </source>
</evidence>
<feature type="region of interest" description="Disordered" evidence="4">
    <location>
        <begin position="287"/>
        <end position="317"/>
    </location>
</feature>
<feature type="region of interest" description="Disordered" evidence="4">
    <location>
        <begin position="1"/>
        <end position="61"/>
    </location>
</feature>
<feature type="compositionally biased region" description="Basic and acidic residues" evidence="4">
    <location>
        <begin position="141"/>
        <end position="154"/>
    </location>
</feature>
<keyword evidence="3" id="KW-0508">mRNA splicing</keyword>
<dbReference type="AlphaFoldDB" id="A0A553P379"/>
<dbReference type="SMART" id="SM00343">
    <property type="entry name" value="ZnF_C2HC"/>
    <property type="match status" value="2"/>
</dbReference>
<evidence type="ECO:0000256" key="1">
    <source>
        <dbReference type="ARBA" id="ARBA00022723"/>
    </source>
</evidence>
<feature type="compositionally biased region" description="Gly residues" evidence="4">
    <location>
        <begin position="41"/>
        <end position="57"/>
    </location>
</feature>
<feature type="compositionally biased region" description="Pro residues" evidence="4">
    <location>
        <begin position="466"/>
        <end position="475"/>
    </location>
</feature>
<evidence type="ECO:0000313" key="7">
    <source>
        <dbReference type="Proteomes" id="UP000318571"/>
    </source>
</evidence>
<protein>
    <recommendedName>
        <fullName evidence="3">Branchpoint-bridging protein</fullName>
    </recommendedName>
</protein>
<evidence type="ECO:0000256" key="2">
    <source>
        <dbReference type="PROSITE-ProRule" id="PRU00047"/>
    </source>
</evidence>
<dbReference type="Pfam" id="PF16275">
    <property type="entry name" value="SF1-HH"/>
    <property type="match status" value="1"/>
</dbReference>
<feature type="region of interest" description="Disordered" evidence="4">
    <location>
        <begin position="421"/>
        <end position="704"/>
    </location>
</feature>
<dbReference type="OMA" id="EDSNCKI"/>
<dbReference type="InterPro" id="IPR036875">
    <property type="entry name" value="Znf_CCHC_sf"/>
</dbReference>
<evidence type="ECO:0000256" key="3">
    <source>
        <dbReference type="RuleBase" id="RU367126"/>
    </source>
</evidence>
<dbReference type="Proteomes" id="UP000318571">
    <property type="component" value="Chromosome 7"/>
</dbReference>
<dbReference type="GO" id="GO:0000398">
    <property type="term" value="P:mRNA splicing, via spliceosome"/>
    <property type="evidence" value="ECO:0007669"/>
    <property type="project" value="UniProtKB-UniRule"/>
</dbReference>